<evidence type="ECO:0000313" key="5">
    <source>
        <dbReference type="EMBL" id="QIZ07550.1"/>
    </source>
</evidence>
<dbReference type="PROSITE" id="PS00041">
    <property type="entry name" value="HTH_ARAC_FAMILY_1"/>
    <property type="match status" value="1"/>
</dbReference>
<dbReference type="GO" id="GO:0003700">
    <property type="term" value="F:DNA-binding transcription factor activity"/>
    <property type="evidence" value="ECO:0007669"/>
    <property type="project" value="InterPro"/>
</dbReference>
<reference evidence="5 6" key="1">
    <citation type="submission" date="2020-04" db="EMBL/GenBank/DDBJ databases">
        <title>Genome-Wide Identification of 5-Methylcytosine Sites in Bacterial Genomes By High-Throughput Sequencing of MspJI Restriction Fragments.</title>
        <authorList>
            <person name="Wu V."/>
        </authorList>
    </citation>
    <scope>NUCLEOTIDE SEQUENCE [LARGE SCALE GENOMIC DNA]</scope>
    <source>
        <strain evidence="5 6">S2</strain>
    </source>
</reference>
<dbReference type="Pfam" id="PF12833">
    <property type="entry name" value="HTH_18"/>
    <property type="match status" value="1"/>
</dbReference>
<evidence type="ECO:0000259" key="4">
    <source>
        <dbReference type="PROSITE" id="PS01124"/>
    </source>
</evidence>
<dbReference type="InterPro" id="IPR009057">
    <property type="entry name" value="Homeodomain-like_sf"/>
</dbReference>
<dbReference type="EMBL" id="CP051128">
    <property type="protein sequence ID" value="QIZ07550.1"/>
    <property type="molecule type" value="Genomic_DNA"/>
</dbReference>
<dbReference type="PANTHER" id="PTHR43280:SF34">
    <property type="entry name" value="ARAC-FAMILY TRANSCRIPTIONAL REGULATOR"/>
    <property type="match status" value="1"/>
</dbReference>
<name>A0A6H1P1T6_PRIMG</name>
<sequence length="411" mass="47960">MPYLNRDHLEYICRNMNETLKIPFFLLDSKGELLFESSSGYRQNPLYHAKIDYLRQLMRNDDSSEYPIIKSTKLLENYLIVNLQGGDTFQGSIIGGPSVFTNYSEDMIRRMNHDLGLFIDQEFIILYYQSLPVMKLHDLTRAGILVHYMIYHQILDTEYVIKQNQIMEDQEVLTENPDLEISLRRQNTKFHHDYLIEKKLFGAITKGKKEELLNYLNIANEEFEYGVLSKNSQLRSEKNLTISGITLATRAAMEGGLYPEIAYSLSDLYIQRLEELQDIHEVKKLMEKAFGDFAERVHTSQIEQYSKPISLCQNFIFNHVYENITLSQLSELVQLTPNYLSSLFKKETQVSLSEYIQKVKIDEAKNLLTLTSYSLSEICTLLNFTDQSYFIKVFKKFTGVTPKHFKDNPVN</sequence>
<dbReference type="GO" id="GO:0043565">
    <property type="term" value="F:sequence-specific DNA binding"/>
    <property type="evidence" value="ECO:0007669"/>
    <property type="project" value="InterPro"/>
</dbReference>
<dbReference type="PANTHER" id="PTHR43280">
    <property type="entry name" value="ARAC-FAMILY TRANSCRIPTIONAL REGULATOR"/>
    <property type="match status" value="1"/>
</dbReference>
<proteinExistence type="predicted"/>
<reference evidence="5 6" key="2">
    <citation type="submission" date="2020-04" db="EMBL/GenBank/DDBJ databases">
        <authorList>
            <person name="Fomenkov A."/>
            <person name="Anton B.P."/>
            <person name="Roberts R.J."/>
        </authorList>
    </citation>
    <scope>NUCLEOTIDE SEQUENCE [LARGE SCALE GENOMIC DNA]</scope>
    <source>
        <strain evidence="5 6">S2</strain>
    </source>
</reference>
<organism evidence="5 6">
    <name type="scientific">Priestia megaterium</name>
    <name type="common">Bacillus megaterium</name>
    <dbReference type="NCBI Taxonomy" id="1404"/>
    <lineage>
        <taxon>Bacteria</taxon>
        <taxon>Bacillati</taxon>
        <taxon>Bacillota</taxon>
        <taxon>Bacilli</taxon>
        <taxon>Bacillales</taxon>
        <taxon>Bacillaceae</taxon>
        <taxon>Priestia</taxon>
    </lineage>
</organism>
<protein>
    <submittedName>
        <fullName evidence="5">Helix-turn-helix domain-containing protein</fullName>
    </submittedName>
</protein>
<keyword evidence="3" id="KW-0804">Transcription</keyword>
<gene>
    <name evidence="5" type="ORF">HFZ78_13085</name>
</gene>
<dbReference type="InterPro" id="IPR018062">
    <property type="entry name" value="HTH_AraC-typ_CS"/>
</dbReference>
<dbReference type="PROSITE" id="PS01124">
    <property type="entry name" value="HTH_ARAC_FAMILY_2"/>
    <property type="match status" value="1"/>
</dbReference>
<evidence type="ECO:0000256" key="2">
    <source>
        <dbReference type="ARBA" id="ARBA00023125"/>
    </source>
</evidence>
<dbReference type="SUPFAM" id="SSF46689">
    <property type="entry name" value="Homeodomain-like"/>
    <property type="match status" value="2"/>
</dbReference>
<keyword evidence="2" id="KW-0238">DNA-binding</keyword>
<dbReference type="Gene3D" id="1.10.10.60">
    <property type="entry name" value="Homeodomain-like"/>
    <property type="match status" value="2"/>
</dbReference>
<evidence type="ECO:0000313" key="6">
    <source>
        <dbReference type="Proteomes" id="UP000501868"/>
    </source>
</evidence>
<dbReference type="SMART" id="SM00342">
    <property type="entry name" value="HTH_ARAC"/>
    <property type="match status" value="1"/>
</dbReference>
<keyword evidence="1" id="KW-0805">Transcription regulation</keyword>
<accession>A0A6H1P1T6</accession>
<dbReference type="InterPro" id="IPR018060">
    <property type="entry name" value="HTH_AraC"/>
</dbReference>
<feature type="domain" description="HTH araC/xylS-type" evidence="4">
    <location>
        <begin position="310"/>
        <end position="408"/>
    </location>
</feature>
<evidence type="ECO:0000256" key="3">
    <source>
        <dbReference type="ARBA" id="ARBA00023163"/>
    </source>
</evidence>
<evidence type="ECO:0000256" key="1">
    <source>
        <dbReference type="ARBA" id="ARBA00023015"/>
    </source>
</evidence>
<dbReference type="AlphaFoldDB" id="A0A6H1P1T6"/>
<dbReference type="Proteomes" id="UP000501868">
    <property type="component" value="Chromosome"/>
</dbReference>